<reference evidence="1 2" key="2">
    <citation type="journal article" date="2010" name="Proc. Natl. Acad. Sci. U.S.A.">
        <title>Enigmatic, ultrasmall, uncultivated Archaea.</title>
        <authorList>
            <person name="Baker B.J."/>
            <person name="Comolli L.R."/>
            <person name="Dick G.J."/>
            <person name="Hauser L.J."/>
            <person name="Hyatt D."/>
            <person name="Dill B.D."/>
            <person name="Land M.L."/>
            <person name="Verberkmoes N.C."/>
            <person name="Hettich R.L."/>
            <person name="Banfield J.F."/>
        </authorList>
    </citation>
    <scope>NUCLEOTIDE SEQUENCE [LARGE SCALE GENOMIC DNA]</scope>
    <source>
        <strain evidence="1">ARMAN-2</strain>
    </source>
</reference>
<dbReference type="PANTHER" id="PTHR36849:SF1">
    <property type="entry name" value="CYTOPLASMIC PROTEIN"/>
    <property type="match status" value="1"/>
</dbReference>
<evidence type="ECO:0008006" key="3">
    <source>
        <dbReference type="Google" id="ProtNLM"/>
    </source>
</evidence>
<name>C7DHS8_MICA2</name>
<dbReference type="Pfam" id="PF22752">
    <property type="entry name" value="DUF488-N3i"/>
    <property type="match status" value="1"/>
</dbReference>
<evidence type="ECO:0000313" key="1">
    <source>
        <dbReference type="EMBL" id="EET90180.1"/>
    </source>
</evidence>
<organism evidence="1 2">
    <name type="scientific">Candidatus Micrarchaeum acidiphilum ARMAN-2</name>
    <dbReference type="NCBI Taxonomy" id="425595"/>
    <lineage>
        <taxon>Archaea</taxon>
        <taxon>Candidatus Micrarchaeota</taxon>
        <taxon>Candidatus Micrarchaeia</taxon>
        <taxon>Candidatus Micrarchaeales</taxon>
        <taxon>Candidatus Micrarchaeaceae</taxon>
        <taxon>Candidatus Micrarchaeum</taxon>
    </lineage>
</organism>
<proteinExistence type="predicted"/>
<dbReference type="InterPro" id="IPR052552">
    <property type="entry name" value="YeaO-like"/>
</dbReference>
<dbReference type="PANTHER" id="PTHR36849">
    <property type="entry name" value="CYTOPLASMIC PROTEIN-RELATED"/>
    <property type="match status" value="1"/>
</dbReference>
<evidence type="ECO:0000313" key="2">
    <source>
        <dbReference type="Proteomes" id="UP000332487"/>
    </source>
</evidence>
<dbReference type="AlphaFoldDB" id="C7DHS8"/>
<dbReference type="Proteomes" id="UP000332487">
    <property type="component" value="Unassembled WGS sequence"/>
</dbReference>
<accession>C7DHS8</accession>
<sequence length="157" mass="18530">MLNLAAGMRNPRRLLQKLKNIASNRIKNRMIKIKRVYDKVDIHDGLRILVDRLWPRGIRRSSQNIDLWLKDVAPSTELRKWFMHQPGRWESFKKKYEAELKDSKALAKLVDIALTTDTITMLYSTKDMEHNNALVLLKVLNRRVAAARRRNSNKIKR</sequence>
<protein>
    <recommendedName>
        <fullName evidence="3">Uroporphyrin-III C-methyltransferase</fullName>
    </recommendedName>
</protein>
<gene>
    <name evidence="1" type="ORF">UNLARM2_0620</name>
</gene>
<reference evidence="1 2" key="1">
    <citation type="journal article" date="2009" name="Genome Biol.">
        <title>Community-wide analysis of microbial genome sequence signatures.</title>
        <authorList>
            <person name="Dick G.J."/>
            <person name="Andersson A.F."/>
            <person name="Baker B.J."/>
            <person name="Simmons S.L."/>
            <person name="Thomas B.C."/>
            <person name="Yelton A.P."/>
            <person name="Banfield J.F."/>
        </authorList>
    </citation>
    <scope>NUCLEOTIDE SEQUENCE [LARGE SCALE GENOMIC DNA]</scope>
    <source>
        <strain evidence="1">ARMAN-2</strain>
    </source>
</reference>
<dbReference type="EMBL" id="GG697240">
    <property type="protein sequence ID" value="EET90180.1"/>
    <property type="molecule type" value="Genomic_DNA"/>
</dbReference>
<keyword evidence="2" id="KW-1185">Reference proteome</keyword>